<keyword evidence="2" id="KW-0699">rRNA-binding</keyword>
<gene>
    <name evidence="6" type="ORF">S01H1_35415</name>
</gene>
<reference evidence="6" key="1">
    <citation type="journal article" date="2014" name="Front. Microbiol.">
        <title>High frequency of phylogenetically diverse reductive dehalogenase-homologous genes in deep subseafloor sedimentary metagenomes.</title>
        <authorList>
            <person name="Kawai M."/>
            <person name="Futagami T."/>
            <person name="Toyoda A."/>
            <person name="Takaki Y."/>
            <person name="Nishi S."/>
            <person name="Hori S."/>
            <person name="Arai W."/>
            <person name="Tsubouchi T."/>
            <person name="Morono Y."/>
            <person name="Uchiyama I."/>
            <person name="Ito T."/>
            <person name="Fujiyama A."/>
            <person name="Inagaki F."/>
            <person name="Takami H."/>
        </authorList>
    </citation>
    <scope>NUCLEOTIDE SEQUENCE</scope>
    <source>
        <strain evidence="6">Expedition CK06-06</strain>
    </source>
</reference>
<comment type="similarity">
    <text evidence="1">Belongs to the universal ribosomal protein uS8 family.</text>
</comment>
<keyword evidence="3" id="KW-0694">RNA-binding</keyword>
<dbReference type="GO" id="GO:0003735">
    <property type="term" value="F:structural constituent of ribosome"/>
    <property type="evidence" value="ECO:0007669"/>
    <property type="project" value="InterPro"/>
</dbReference>
<evidence type="ECO:0000256" key="2">
    <source>
        <dbReference type="ARBA" id="ARBA00022730"/>
    </source>
</evidence>
<keyword evidence="4" id="KW-0689">Ribosomal protein</keyword>
<evidence type="ECO:0008006" key="7">
    <source>
        <dbReference type="Google" id="ProtNLM"/>
    </source>
</evidence>
<dbReference type="GO" id="GO:1990904">
    <property type="term" value="C:ribonucleoprotein complex"/>
    <property type="evidence" value="ECO:0007669"/>
    <property type="project" value="UniProtKB-KW"/>
</dbReference>
<accession>X0WFN5</accession>
<organism evidence="6">
    <name type="scientific">marine sediment metagenome</name>
    <dbReference type="NCBI Taxonomy" id="412755"/>
    <lineage>
        <taxon>unclassified sequences</taxon>
        <taxon>metagenomes</taxon>
        <taxon>ecological metagenomes</taxon>
    </lineage>
</organism>
<keyword evidence="5" id="KW-0687">Ribonucleoprotein</keyword>
<dbReference type="EMBL" id="BARS01022131">
    <property type="protein sequence ID" value="GAG11511.1"/>
    <property type="molecule type" value="Genomic_DNA"/>
</dbReference>
<protein>
    <recommendedName>
        <fullName evidence="7">30S ribosomal protein S8</fullName>
    </recommendedName>
</protein>
<dbReference type="PANTHER" id="PTHR11758">
    <property type="entry name" value="40S RIBOSOMAL PROTEIN S15A"/>
    <property type="match status" value="1"/>
</dbReference>
<dbReference type="SUPFAM" id="SSF56047">
    <property type="entry name" value="Ribosomal protein S8"/>
    <property type="match status" value="1"/>
</dbReference>
<dbReference type="NCBIfam" id="NF001109">
    <property type="entry name" value="PRK00136.1"/>
    <property type="match status" value="1"/>
</dbReference>
<dbReference type="InterPro" id="IPR000630">
    <property type="entry name" value="Ribosomal_uS8"/>
</dbReference>
<evidence type="ECO:0000256" key="3">
    <source>
        <dbReference type="ARBA" id="ARBA00022884"/>
    </source>
</evidence>
<evidence type="ECO:0000256" key="1">
    <source>
        <dbReference type="ARBA" id="ARBA00006471"/>
    </source>
</evidence>
<proteinExistence type="inferred from homology"/>
<evidence type="ECO:0000256" key="4">
    <source>
        <dbReference type="ARBA" id="ARBA00022980"/>
    </source>
</evidence>
<dbReference type="AlphaFoldDB" id="X0WFN5"/>
<name>X0WFN5_9ZZZZ</name>
<dbReference type="FunFam" id="3.30.1490.10:FF:000001">
    <property type="entry name" value="30S ribosomal protein S8"/>
    <property type="match status" value="1"/>
</dbReference>
<dbReference type="GO" id="GO:0006412">
    <property type="term" value="P:translation"/>
    <property type="evidence" value="ECO:0007669"/>
    <property type="project" value="InterPro"/>
</dbReference>
<sequence>MVTDPIADLLTRIRNAMVARHQSVQVPASKMKIAIAKVLREEGFIKGFEVVPEGIKRAVRIDLAYSGKEPSISGLRRVSKPGLRVYVQKREIPRVYGGLGIAILTTPQGVMTGQEAWRRQVGGEVLCYVW</sequence>
<dbReference type="GO" id="GO:0019843">
    <property type="term" value="F:rRNA binding"/>
    <property type="evidence" value="ECO:0007669"/>
    <property type="project" value="UniProtKB-KW"/>
</dbReference>
<dbReference type="InterPro" id="IPR035987">
    <property type="entry name" value="Ribosomal_uS8_sf"/>
</dbReference>
<evidence type="ECO:0000256" key="5">
    <source>
        <dbReference type="ARBA" id="ARBA00023274"/>
    </source>
</evidence>
<evidence type="ECO:0000313" key="6">
    <source>
        <dbReference type="EMBL" id="GAG11511.1"/>
    </source>
</evidence>
<dbReference type="Gene3D" id="3.30.1370.30">
    <property type="match status" value="1"/>
</dbReference>
<dbReference type="FunFam" id="3.30.1370.30:FF:000002">
    <property type="entry name" value="30S ribosomal protein S8"/>
    <property type="match status" value="1"/>
</dbReference>
<dbReference type="Gene3D" id="3.30.1490.10">
    <property type="match status" value="1"/>
</dbReference>
<dbReference type="GO" id="GO:0005840">
    <property type="term" value="C:ribosome"/>
    <property type="evidence" value="ECO:0007669"/>
    <property type="project" value="UniProtKB-KW"/>
</dbReference>
<dbReference type="HAMAP" id="MF_01302_B">
    <property type="entry name" value="Ribosomal_uS8_B"/>
    <property type="match status" value="1"/>
</dbReference>
<dbReference type="GO" id="GO:0005737">
    <property type="term" value="C:cytoplasm"/>
    <property type="evidence" value="ECO:0007669"/>
    <property type="project" value="UniProtKB-ARBA"/>
</dbReference>
<comment type="caution">
    <text evidence="6">The sequence shown here is derived from an EMBL/GenBank/DDBJ whole genome shotgun (WGS) entry which is preliminary data.</text>
</comment>
<dbReference type="Pfam" id="PF00410">
    <property type="entry name" value="Ribosomal_S8"/>
    <property type="match status" value="1"/>
</dbReference>